<dbReference type="EMBL" id="LAZR01023088">
    <property type="protein sequence ID" value="KKL79701.1"/>
    <property type="molecule type" value="Genomic_DNA"/>
</dbReference>
<dbReference type="Pfam" id="PF01797">
    <property type="entry name" value="Y1_Tnp"/>
    <property type="match status" value="1"/>
</dbReference>
<evidence type="ECO:0000259" key="1">
    <source>
        <dbReference type="SMART" id="SM00760"/>
    </source>
</evidence>
<organism evidence="3">
    <name type="scientific">marine sediment metagenome</name>
    <dbReference type="NCBI Taxonomy" id="412755"/>
    <lineage>
        <taxon>unclassified sequences</taxon>
        <taxon>metagenomes</taxon>
        <taxon>ecological metagenomes</taxon>
    </lineage>
</organism>
<dbReference type="SUPFAM" id="SSF143422">
    <property type="entry name" value="Transposase IS200-like"/>
    <property type="match status" value="1"/>
</dbReference>
<dbReference type="GO" id="GO:0004803">
    <property type="term" value="F:transposase activity"/>
    <property type="evidence" value="ECO:0007669"/>
    <property type="project" value="InterPro"/>
</dbReference>
<dbReference type="SMART" id="SM00760">
    <property type="entry name" value="Bac_DnaA_C"/>
    <property type="match status" value="1"/>
</dbReference>
<dbReference type="PANTHER" id="PTHR34322:SF2">
    <property type="entry name" value="TRANSPOSASE IS200-LIKE DOMAIN-CONTAINING PROTEIN"/>
    <property type="match status" value="1"/>
</dbReference>
<dbReference type="GO" id="GO:0006270">
    <property type="term" value="P:DNA replication initiation"/>
    <property type="evidence" value="ECO:0007669"/>
    <property type="project" value="InterPro"/>
</dbReference>
<dbReference type="InterPro" id="IPR013159">
    <property type="entry name" value="DnaA_C"/>
</dbReference>
<name>A0A0F9FMF4_9ZZZZ</name>
<feature type="domain" description="Transposase IS200-like" evidence="2">
    <location>
        <begin position="1"/>
        <end position="77"/>
    </location>
</feature>
<dbReference type="SMART" id="SM01321">
    <property type="entry name" value="Y1_Tnp"/>
    <property type="match status" value="1"/>
</dbReference>
<evidence type="ECO:0000259" key="2">
    <source>
        <dbReference type="SMART" id="SM01321"/>
    </source>
</evidence>
<feature type="domain" description="Chromosomal replication initiator DnaA C-terminal" evidence="1">
    <location>
        <begin position="186"/>
        <end position="253"/>
    </location>
</feature>
<sequence length="274" mass="31296">YDWRLHAFVLMNNHEHLFVQTPQANLSAGMQFLNGSYTSYFNRRYRRAGHLFQGRYKAQLVEEEGYYLEVSRYVHLNPVRARCVERPQRYRWSSYPGYHDLRRTVAWVTYGKVLGEFARDRKKARAAYRRFVSAGVAQKPASPFSQAFRGVIVGSEKFLDRVREMLCDREADAAVPELEQLRSKPSLEAIQQAVAEEFGVDGSDWAKGRRSDNASRAIVAYLARRCFGHRSKDVAAALGYSSAGGVAQAIKRIETTDSRCSRTVKKLAKRLAND</sequence>
<comment type="caution">
    <text evidence="3">The sequence shown here is derived from an EMBL/GenBank/DDBJ whole genome shotgun (WGS) entry which is preliminary data.</text>
</comment>
<feature type="non-terminal residue" evidence="3">
    <location>
        <position position="1"/>
    </location>
</feature>
<gene>
    <name evidence="3" type="ORF">LCGC14_2012200</name>
</gene>
<dbReference type="SUPFAM" id="SSF48295">
    <property type="entry name" value="TrpR-like"/>
    <property type="match status" value="1"/>
</dbReference>
<dbReference type="Gene3D" id="3.30.70.1290">
    <property type="entry name" value="Transposase IS200-like"/>
    <property type="match status" value="1"/>
</dbReference>
<dbReference type="InterPro" id="IPR010921">
    <property type="entry name" value="Trp_repressor/repl_initiator"/>
</dbReference>
<reference evidence="3" key="1">
    <citation type="journal article" date="2015" name="Nature">
        <title>Complex archaea that bridge the gap between prokaryotes and eukaryotes.</title>
        <authorList>
            <person name="Spang A."/>
            <person name="Saw J.H."/>
            <person name="Jorgensen S.L."/>
            <person name="Zaremba-Niedzwiedzka K."/>
            <person name="Martijn J."/>
            <person name="Lind A.E."/>
            <person name="van Eijk R."/>
            <person name="Schleper C."/>
            <person name="Guy L."/>
            <person name="Ettema T.J."/>
        </authorList>
    </citation>
    <scope>NUCLEOTIDE SEQUENCE</scope>
</reference>
<dbReference type="GO" id="GO:0006275">
    <property type="term" value="P:regulation of DNA replication"/>
    <property type="evidence" value="ECO:0007669"/>
    <property type="project" value="InterPro"/>
</dbReference>
<dbReference type="AlphaFoldDB" id="A0A0F9FMF4"/>
<dbReference type="GO" id="GO:0006313">
    <property type="term" value="P:DNA transposition"/>
    <property type="evidence" value="ECO:0007669"/>
    <property type="project" value="InterPro"/>
</dbReference>
<accession>A0A0F9FMF4</accession>
<evidence type="ECO:0000313" key="3">
    <source>
        <dbReference type="EMBL" id="KKL79701.1"/>
    </source>
</evidence>
<evidence type="ECO:0008006" key="4">
    <source>
        <dbReference type="Google" id="ProtNLM"/>
    </source>
</evidence>
<dbReference type="GO" id="GO:0043565">
    <property type="term" value="F:sequence-specific DNA binding"/>
    <property type="evidence" value="ECO:0007669"/>
    <property type="project" value="InterPro"/>
</dbReference>
<dbReference type="InterPro" id="IPR036515">
    <property type="entry name" value="Transposase_17_sf"/>
</dbReference>
<protein>
    <recommendedName>
        <fullName evidence="4">Transposase IS200-like domain-containing protein</fullName>
    </recommendedName>
</protein>
<dbReference type="PANTHER" id="PTHR34322">
    <property type="entry name" value="TRANSPOSASE, Y1_TNP DOMAIN-CONTAINING"/>
    <property type="match status" value="1"/>
</dbReference>
<proteinExistence type="predicted"/>
<dbReference type="Gene3D" id="1.10.1750.10">
    <property type="match status" value="1"/>
</dbReference>
<dbReference type="InterPro" id="IPR002686">
    <property type="entry name" value="Transposase_17"/>
</dbReference>
<dbReference type="GO" id="GO:0005524">
    <property type="term" value="F:ATP binding"/>
    <property type="evidence" value="ECO:0007669"/>
    <property type="project" value="InterPro"/>
</dbReference>